<keyword evidence="8" id="KW-0902">Two-component regulatory system</keyword>
<keyword evidence="4" id="KW-0808">Transferase</keyword>
<evidence type="ECO:0000256" key="7">
    <source>
        <dbReference type="ARBA" id="ARBA00022840"/>
    </source>
</evidence>
<dbReference type="Proteomes" id="UP000832041">
    <property type="component" value="Chromosome"/>
</dbReference>
<feature type="transmembrane region" description="Helical" evidence="9">
    <location>
        <begin position="52"/>
        <end position="69"/>
    </location>
</feature>
<evidence type="ECO:0000256" key="2">
    <source>
        <dbReference type="ARBA" id="ARBA00012438"/>
    </source>
</evidence>
<evidence type="ECO:0000256" key="4">
    <source>
        <dbReference type="ARBA" id="ARBA00022679"/>
    </source>
</evidence>
<dbReference type="RefSeq" id="WP_248592521.1">
    <property type="nucleotide sequence ID" value="NZ_BAABEB010000012.1"/>
</dbReference>
<dbReference type="Pfam" id="PF07730">
    <property type="entry name" value="HisKA_3"/>
    <property type="match status" value="1"/>
</dbReference>
<keyword evidence="3" id="KW-0597">Phosphoprotein</keyword>
<dbReference type="PANTHER" id="PTHR24421:SF10">
    <property type="entry name" value="NITRATE_NITRITE SENSOR PROTEIN NARQ"/>
    <property type="match status" value="1"/>
</dbReference>
<name>A0ABY4L238_THEAE</name>
<feature type="domain" description="Signal transduction histidine kinase subgroup 3 dimerisation and phosphoacceptor" evidence="10">
    <location>
        <begin position="202"/>
        <end position="267"/>
    </location>
</feature>
<dbReference type="CDD" id="cd16917">
    <property type="entry name" value="HATPase_UhpB-NarQ-NarX-like"/>
    <property type="match status" value="1"/>
</dbReference>
<keyword evidence="5" id="KW-0547">Nucleotide-binding</keyword>
<proteinExistence type="predicted"/>
<dbReference type="PANTHER" id="PTHR24421">
    <property type="entry name" value="NITRATE/NITRITE SENSOR PROTEIN NARX-RELATED"/>
    <property type="match status" value="1"/>
</dbReference>
<evidence type="ECO:0000259" key="10">
    <source>
        <dbReference type="Pfam" id="PF07730"/>
    </source>
</evidence>
<dbReference type="InterPro" id="IPR050482">
    <property type="entry name" value="Sensor_HK_TwoCompSys"/>
</dbReference>
<feature type="transmembrane region" description="Helical" evidence="9">
    <location>
        <begin position="148"/>
        <end position="170"/>
    </location>
</feature>
<sequence length="412" mass="43415">MRQVWAELLDREVLGGLSRLGSLLWAAAHLAVGLLLWALGVYVRRDGVDPRWLLVPLAVVCAVLLLRRTRPGVGLALGTAGLVVDLVVLGPSPWVVITYSDLLYAASVWGGGRLVRGVVAAVVAGGAAVLAAGGFLEPSDSFHSGLLGLLQLLGLYVLAFGTPLASGLSVRAHRARAELERQRAVQVTRMAELDRANAVAAERARMARELHDVVANHLSAVALQSTAALALRDFDPEQVRGVLRTVRDNSVRGLAEMRRMIEVLRAGEEAEAERVTPRLSEAERLAATARDAGLDVLLDGVAEVGALPAQVDAAAYRIVQECLTNALRYAAPQRVRITVRRTGASDGAVERLVVEAVNPVAEPVGPAAPGELGAGTGLAGMRERAVLLGGRLSAGPDGAGNWRVRAELPVES</sequence>
<dbReference type="Gene3D" id="1.20.5.1930">
    <property type="match status" value="1"/>
</dbReference>
<feature type="transmembrane region" description="Helical" evidence="9">
    <location>
        <begin position="75"/>
        <end position="97"/>
    </location>
</feature>
<evidence type="ECO:0000256" key="9">
    <source>
        <dbReference type="SAM" id="Phobius"/>
    </source>
</evidence>
<evidence type="ECO:0000256" key="3">
    <source>
        <dbReference type="ARBA" id="ARBA00022553"/>
    </source>
</evidence>
<keyword evidence="6 11" id="KW-0418">Kinase</keyword>
<organism evidence="11 12">
    <name type="scientific">Thermobifida alba</name>
    <name type="common">Thermomonospora alba</name>
    <dbReference type="NCBI Taxonomy" id="53522"/>
    <lineage>
        <taxon>Bacteria</taxon>
        <taxon>Bacillati</taxon>
        <taxon>Actinomycetota</taxon>
        <taxon>Actinomycetes</taxon>
        <taxon>Streptosporangiales</taxon>
        <taxon>Nocardiopsidaceae</taxon>
        <taxon>Thermobifida</taxon>
    </lineage>
</organism>
<protein>
    <recommendedName>
        <fullName evidence="2">histidine kinase</fullName>
        <ecNumber evidence="2">2.7.13.3</ecNumber>
    </recommendedName>
</protein>
<feature type="transmembrane region" description="Helical" evidence="9">
    <location>
        <begin position="20"/>
        <end position="40"/>
    </location>
</feature>
<dbReference type="EC" id="2.7.13.3" evidence="2"/>
<dbReference type="SUPFAM" id="SSF55874">
    <property type="entry name" value="ATPase domain of HSP90 chaperone/DNA topoisomerase II/histidine kinase"/>
    <property type="match status" value="1"/>
</dbReference>
<keyword evidence="12" id="KW-1185">Reference proteome</keyword>
<comment type="catalytic activity">
    <reaction evidence="1">
        <text>ATP + protein L-histidine = ADP + protein N-phospho-L-histidine.</text>
        <dbReference type="EC" id="2.7.13.3"/>
    </reaction>
</comment>
<keyword evidence="9" id="KW-1133">Transmembrane helix</keyword>
<dbReference type="GO" id="GO:0016301">
    <property type="term" value="F:kinase activity"/>
    <property type="evidence" value="ECO:0007669"/>
    <property type="project" value="UniProtKB-KW"/>
</dbReference>
<keyword evidence="9" id="KW-0812">Transmembrane</keyword>
<dbReference type="EMBL" id="CP051627">
    <property type="protein sequence ID" value="UPT20270.1"/>
    <property type="molecule type" value="Genomic_DNA"/>
</dbReference>
<dbReference type="Gene3D" id="3.30.565.10">
    <property type="entry name" value="Histidine kinase-like ATPase, C-terminal domain"/>
    <property type="match status" value="1"/>
</dbReference>
<evidence type="ECO:0000256" key="5">
    <source>
        <dbReference type="ARBA" id="ARBA00022741"/>
    </source>
</evidence>
<evidence type="ECO:0000256" key="1">
    <source>
        <dbReference type="ARBA" id="ARBA00000085"/>
    </source>
</evidence>
<evidence type="ECO:0000313" key="11">
    <source>
        <dbReference type="EMBL" id="UPT20270.1"/>
    </source>
</evidence>
<evidence type="ECO:0000256" key="8">
    <source>
        <dbReference type="ARBA" id="ARBA00023012"/>
    </source>
</evidence>
<keyword evidence="9" id="KW-0472">Membrane</keyword>
<gene>
    <name evidence="11" type="ORF">FOF52_04220</name>
</gene>
<dbReference type="InterPro" id="IPR011712">
    <property type="entry name" value="Sig_transdc_His_kin_sub3_dim/P"/>
</dbReference>
<dbReference type="InterPro" id="IPR036890">
    <property type="entry name" value="HATPase_C_sf"/>
</dbReference>
<accession>A0ABY4L238</accession>
<evidence type="ECO:0000256" key="6">
    <source>
        <dbReference type="ARBA" id="ARBA00022777"/>
    </source>
</evidence>
<keyword evidence="7" id="KW-0067">ATP-binding</keyword>
<feature type="transmembrane region" description="Helical" evidence="9">
    <location>
        <begin position="118"/>
        <end position="136"/>
    </location>
</feature>
<evidence type="ECO:0000313" key="12">
    <source>
        <dbReference type="Proteomes" id="UP000832041"/>
    </source>
</evidence>
<reference evidence="11 12" key="1">
    <citation type="submission" date="2020-04" db="EMBL/GenBank/DDBJ databases">
        <title>Thermobifida alba genome sequencing and assembly.</title>
        <authorList>
            <person name="Luzics S."/>
            <person name="Horvath B."/>
            <person name="Nagy I."/>
            <person name="Toth A."/>
            <person name="Nagy I."/>
            <person name="Kukolya J."/>
        </authorList>
    </citation>
    <scope>NUCLEOTIDE SEQUENCE [LARGE SCALE GENOMIC DNA]</scope>
    <source>
        <strain evidence="11 12">DSM 43795</strain>
    </source>
</reference>